<accession>A0A6J4T8I0</accession>
<dbReference type="EMBL" id="CADCWA010000088">
    <property type="protein sequence ID" value="CAA9516049.1"/>
    <property type="molecule type" value="Genomic_DNA"/>
</dbReference>
<name>A0A6J4T8I0_9SPHN</name>
<proteinExistence type="predicted"/>
<organism evidence="2">
    <name type="scientific">uncultured Sphingomonas sp</name>
    <dbReference type="NCBI Taxonomy" id="158754"/>
    <lineage>
        <taxon>Bacteria</taxon>
        <taxon>Pseudomonadati</taxon>
        <taxon>Pseudomonadota</taxon>
        <taxon>Alphaproteobacteria</taxon>
        <taxon>Sphingomonadales</taxon>
        <taxon>Sphingomonadaceae</taxon>
        <taxon>Sphingomonas</taxon>
        <taxon>environmental samples</taxon>
    </lineage>
</organism>
<dbReference type="AlphaFoldDB" id="A0A6J4T8I0"/>
<feature type="region of interest" description="Disordered" evidence="1">
    <location>
        <begin position="37"/>
        <end position="56"/>
    </location>
</feature>
<reference evidence="2" key="1">
    <citation type="submission" date="2020-02" db="EMBL/GenBank/DDBJ databases">
        <authorList>
            <person name="Meier V. D."/>
        </authorList>
    </citation>
    <scope>NUCLEOTIDE SEQUENCE</scope>
    <source>
        <strain evidence="2">AVDCRST_MAG31</strain>
    </source>
</reference>
<feature type="compositionally biased region" description="Basic and acidic residues" evidence="1">
    <location>
        <begin position="37"/>
        <end position="46"/>
    </location>
</feature>
<evidence type="ECO:0000256" key="1">
    <source>
        <dbReference type="SAM" id="MobiDB-lite"/>
    </source>
</evidence>
<sequence>MGELDRRWGPRPGEVRRSVLVLDNGPEDLDRAIHDAAARLNGERQRNPVGGPRSAA</sequence>
<evidence type="ECO:0000313" key="2">
    <source>
        <dbReference type="EMBL" id="CAA9516049.1"/>
    </source>
</evidence>
<gene>
    <name evidence="2" type="ORF">AVDCRST_MAG31-1288</name>
</gene>
<protein>
    <submittedName>
        <fullName evidence="2">Uncharacterized protein</fullName>
    </submittedName>
</protein>